<dbReference type="RefSeq" id="WP_182540423.1">
    <property type="nucleotide sequence ID" value="NZ_JACJIP010000062.1"/>
</dbReference>
<reference evidence="1 2" key="1">
    <citation type="submission" date="2020-08" db="EMBL/GenBank/DDBJ databases">
        <title>Genomic Encyclopedia of Type Strains, Phase III (KMG-III): the genomes of soil and plant-associated and newly described type strains.</title>
        <authorList>
            <person name="Whitman W."/>
        </authorList>
    </citation>
    <scope>NUCLEOTIDE SEQUENCE [LARGE SCALE GENOMIC DNA]</scope>
    <source>
        <strain evidence="1 2">CECT 8693</strain>
    </source>
</reference>
<gene>
    <name evidence="1" type="ORF">FHR92_005194</name>
</gene>
<dbReference type="SUPFAM" id="SSF101898">
    <property type="entry name" value="NHL repeat"/>
    <property type="match status" value="1"/>
</dbReference>
<dbReference type="PANTHER" id="PTHR24104">
    <property type="entry name" value="E3 UBIQUITIN-PROTEIN LIGASE NHLRC1-RELATED"/>
    <property type="match status" value="1"/>
</dbReference>
<sequence>MDNNNEILFDYCPGKEILHEPRCIFLTECGHVLIADSKNHYILMVNEKKEIVWTYGEKNNPDFTDHRLMYPYVARELQNGNIILAEHQANRITEVTRDKNIVWYYGNSPIDETSSPRKNHLNGPNYAQELPSGEVVMSDSMNGRVVVIDRAGKMVYSFGSSPKTHFILNYPRSVQVLKDQTFLISDSRNDRIVEIDRLGNILFEYGNEGNSPSSRMLKWPRCVLKDEDRNQYLISDGFNQRFIIIDQDKNVLAEIKEIVYESQAIPLWDPHSIEKVQGNQLLITDSGSNIVAIIDRSGSVSWMYNNENYLLDDPHYATLSQHNSIYIVDTNNNRILEVDLQSNRILNVIEYVYNKNNEKIKLNKPKWIDIISDSEMAILDSQNNCLMVVNIRDDKYPEIMHITGSNICNSRWACRQGSSYFISDFWQHDLLKVTFRC</sequence>
<dbReference type="SUPFAM" id="SSF63829">
    <property type="entry name" value="Calcium-dependent phosphotriesterase"/>
    <property type="match status" value="1"/>
</dbReference>
<keyword evidence="1" id="KW-0238">DNA-binding</keyword>
<dbReference type="Proteomes" id="UP000567067">
    <property type="component" value="Unassembled WGS sequence"/>
</dbReference>
<proteinExistence type="predicted"/>
<dbReference type="GO" id="GO:0061630">
    <property type="term" value="F:ubiquitin protein ligase activity"/>
    <property type="evidence" value="ECO:0007669"/>
    <property type="project" value="TreeGrafter"/>
</dbReference>
<dbReference type="GO" id="GO:0043161">
    <property type="term" value="P:proteasome-mediated ubiquitin-dependent protein catabolic process"/>
    <property type="evidence" value="ECO:0007669"/>
    <property type="project" value="TreeGrafter"/>
</dbReference>
<evidence type="ECO:0000313" key="1">
    <source>
        <dbReference type="EMBL" id="MBA9088676.1"/>
    </source>
</evidence>
<comment type="caution">
    <text evidence="1">The sequence shown here is derived from an EMBL/GenBank/DDBJ whole genome shotgun (WGS) entry which is preliminary data.</text>
</comment>
<evidence type="ECO:0000313" key="2">
    <source>
        <dbReference type="Proteomes" id="UP000567067"/>
    </source>
</evidence>
<dbReference type="EMBL" id="JACJIP010000062">
    <property type="protein sequence ID" value="MBA9088676.1"/>
    <property type="molecule type" value="Genomic_DNA"/>
</dbReference>
<dbReference type="AlphaFoldDB" id="A0A7W3SYP2"/>
<dbReference type="PANTHER" id="PTHR24104:SF25">
    <property type="entry name" value="PROTEIN LIN-41"/>
    <property type="match status" value="1"/>
</dbReference>
<dbReference type="GO" id="GO:0003677">
    <property type="term" value="F:DNA binding"/>
    <property type="evidence" value="ECO:0007669"/>
    <property type="project" value="UniProtKB-KW"/>
</dbReference>
<accession>A0A7W3SYP2</accession>
<keyword evidence="2" id="KW-1185">Reference proteome</keyword>
<dbReference type="GO" id="GO:0008270">
    <property type="term" value="F:zinc ion binding"/>
    <property type="evidence" value="ECO:0007669"/>
    <property type="project" value="UniProtKB-KW"/>
</dbReference>
<dbReference type="InterPro" id="IPR050952">
    <property type="entry name" value="TRIM-NHL_E3_ligases"/>
</dbReference>
<dbReference type="Gene3D" id="2.120.10.30">
    <property type="entry name" value="TolB, C-terminal domain"/>
    <property type="match status" value="2"/>
</dbReference>
<dbReference type="InterPro" id="IPR011042">
    <property type="entry name" value="6-blade_b-propeller_TolB-like"/>
</dbReference>
<name>A0A7W3SYP2_9BACL</name>
<dbReference type="GO" id="GO:0000209">
    <property type="term" value="P:protein polyubiquitination"/>
    <property type="evidence" value="ECO:0007669"/>
    <property type="project" value="TreeGrafter"/>
</dbReference>
<protein>
    <submittedName>
        <fullName evidence="1">DNA-binding beta-propeller fold protein YncE</fullName>
    </submittedName>
</protein>
<organism evidence="1 2">
    <name type="scientific">Fontibacillus solani</name>
    <dbReference type="NCBI Taxonomy" id="1572857"/>
    <lineage>
        <taxon>Bacteria</taxon>
        <taxon>Bacillati</taxon>
        <taxon>Bacillota</taxon>
        <taxon>Bacilli</taxon>
        <taxon>Bacillales</taxon>
        <taxon>Paenibacillaceae</taxon>
        <taxon>Fontibacillus</taxon>
    </lineage>
</organism>
<dbReference type="CDD" id="cd05819">
    <property type="entry name" value="NHL"/>
    <property type="match status" value="1"/>
</dbReference>